<name>A0A8H3QS61_9GLOM</name>
<protein>
    <submittedName>
        <fullName evidence="1">Uncharacterized protein</fullName>
    </submittedName>
</protein>
<dbReference type="AlphaFoldDB" id="A0A8H3QS61"/>
<dbReference type="OrthoDB" id="2422946at2759"/>
<comment type="caution">
    <text evidence="1">The sequence shown here is derived from an EMBL/GenBank/DDBJ whole genome shotgun (WGS) entry which is preliminary data.</text>
</comment>
<sequence length="92" mass="10737">MINRLKMMMTENVFKNGYLSVKWELEPVKAIALEQVESRPSIKYKRPVGKDEIALKKEDTVCYLLVNAEWEGGMKNQKRVTDPTYSSFIHEI</sequence>
<reference evidence="1" key="1">
    <citation type="submission" date="2019-10" db="EMBL/GenBank/DDBJ databases">
        <title>Conservation and host-specific expression of non-tandemly repeated heterogenous ribosome RNA gene in arbuscular mycorrhizal fungi.</title>
        <authorList>
            <person name="Maeda T."/>
            <person name="Kobayashi Y."/>
            <person name="Nakagawa T."/>
            <person name="Ezawa T."/>
            <person name="Yamaguchi K."/>
            <person name="Bino T."/>
            <person name="Nishimoto Y."/>
            <person name="Shigenobu S."/>
            <person name="Kawaguchi M."/>
        </authorList>
    </citation>
    <scope>NUCLEOTIDE SEQUENCE</scope>
    <source>
        <strain evidence="1">HR1</strain>
    </source>
</reference>
<gene>
    <name evidence="1" type="ORF">RCL2_001767200</name>
</gene>
<organism evidence="1 2">
    <name type="scientific">Rhizophagus clarus</name>
    <dbReference type="NCBI Taxonomy" id="94130"/>
    <lineage>
        <taxon>Eukaryota</taxon>
        <taxon>Fungi</taxon>
        <taxon>Fungi incertae sedis</taxon>
        <taxon>Mucoromycota</taxon>
        <taxon>Glomeromycotina</taxon>
        <taxon>Glomeromycetes</taxon>
        <taxon>Glomerales</taxon>
        <taxon>Glomeraceae</taxon>
        <taxon>Rhizophagus</taxon>
    </lineage>
</organism>
<evidence type="ECO:0000313" key="2">
    <source>
        <dbReference type="Proteomes" id="UP000615446"/>
    </source>
</evidence>
<evidence type="ECO:0000313" key="1">
    <source>
        <dbReference type="EMBL" id="GES90845.1"/>
    </source>
</evidence>
<accession>A0A8H3QS61</accession>
<proteinExistence type="predicted"/>
<dbReference type="Proteomes" id="UP000615446">
    <property type="component" value="Unassembled WGS sequence"/>
</dbReference>
<dbReference type="EMBL" id="BLAL01000196">
    <property type="protein sequence ID" value="GES90845.1"/>
    <property type="molecule type" value="Genomic_DNA"/>
</dbReference>